<gene>
    <name evidence="13" type="ORF">NE863_02555</name>
</gene>
<evidence type="ECO:0000259" key="12">
    <source>
        <dbReference type="PROSITE" id="PS50885"/>
    </source>
</evidence>
<dbReference type="CDD" id="cd12913">
    <property type="entry name" value="PDC1_MCP_like"/>
    <property type="match status" value="1"/>
</dbReference>
<dbReference type="Pfam" id="PF00672">
    <property type="entry name" value="HAMP"/>
    <property type="match status" value="1"/>
</dbReference>
<evidence type="ECO:0000256" key="7">
    <source>
        <dbReference type="ARBA" id="ARBA00029447"/>
    </source>
</evidence>
<feature type="domain" description="HAMP" evidence="12">
    <location>
        <begin position="338"/>
        <end position="391"/>
    </location>
</feature>
<reference evidence="13" key="1">
    <citation type="submission" date="2022-06" db="EMBL/GenBank/DDBJ databases">
        <title>Physiological and biochemical characterization and genomic elucidation of a strain of the genus Ensifer adhaerens M8 that combines arsenic oxidation and chromium reduction.</title>
        <authorList>
            <person name="Li X."/>
            <person name="Yu c."/>
        </authorList>
    </citation>
    <scope>NUCLEOTIDE SEQUENCE</scope>
    <source>
        <strain evidence="13">M8</strain>
    </source>
</reference>
<dbReference type="GO" id="GO:0005886">
    <property type="term" value="C:plasma membrane"/>
    <property type="evidence" value="ECO:0007669"/>
    <property type="project" value="UniProtKB-SubCell"/>
</dbReference>
<evidence type="ECO:0000256" key="9">
    <source>
        <dbReference type="SAM" id="Coils"/>
    </source>
</evidence>
<evidence type="ECO:0000256" key="10">
    <source>
        <dbReference type="SAM" id="Phobius"/>
    </source>
</evidence>
<dbReference type="Pfam" id="PF02743">
    <property type="entry name" value="dCache_1"/>
    <property type="match status" value="1"/>
</dbReference>
<evidence type="ECO:0000256" key="3">
    <source>
        <dbReference type="ARBA" id="ARBA00022500"/>
    </source>
</evidence>
<dbReference type="Pfam" id="PF00015">
    <property type="entry name" value="MCPsignal"/>
    <property type="match status" value="1"/>
</dbReference>
<keyword evidence="2" id="KW-1003">Cell membrane</keyword>
<dbReference type="InterPro" id="IPR004089">
    <property type="entry name" value="MCPsignal_dom"/>
</dbReference>
<keyword evidence="9" id="KW-0175">Coiled coil</keyword>
<proteinExistence type="inferred from homology"/>
<dbReference type="GO" id="GO:0006935">
    <property type="term" value="P:chemotaxis"/>
    <property type="evidence" value="ECO:0007669"/>
    <property type="project" value="UniProtKB-KW"/>
</dbReference>
<evidence type="ECO:0000256" key="2">
    <source>
        <dbReference type="ARBA" id="ARBA00022475"/>
    </source>
</evidence>
<dbReference type="InterPro" id="IPR003660">
    <property type="entry name" value="HAMP_dom"/>
</dbReference>
<evidence type="ECO:0000259" key="11">
    <source>
        <dbReference type="PROSITE" id="PS50111"/>
    </source>
</evidence>
<keyword evidence="6 10" id="KW-0472">Membrane</keyword>
<feature type="domain" description="HAMP" evidence="12">
    <location>
        <begin position="419"/>
        <end position="471"/>
    </location>
</feature>
<dbReference type="OrthoDB" id="3378718at2"/>
<evidence type="ECO:0000256" key="8">
    <source>
        <dbReference type="PROSITE-ProRule" id="PRU00284"/>
    </source>
</evidence>
<feature type="domain" description="Methyl-accepting transducer" evidence="11">
    <location>
        <begin position="476"/>
        <end position="705"/>
    </location>
</feature>
<dbReference type="PANTHER" id="PTHR43531:SF11">
    <property type="entry name" value="METHYL-ACCEPTING CHEMOTAXIS PROTEIN 3"/>
    <property type="match status" value="1"/>
</dbReference>
<evidence type="ECO:0000313" key="13">
    <source>
        <dbReference type="EMBL" id="USJ23895.1"/>
    </source>
</evidence>
<accession>A0A9Q8Y7E5</accession>
<dbReference type="SUPFAM" id="SSF58104">
    <property type="entry name" value="Methyl-accepting chemotaxis protein (MCP) signaling domain"/>
    <property type="match status" value="1"/>
</dbReference>
<keyword evidence="5 10" id="KW-1133">Transmembrane helix</keyword>
<evidence type="ECO:0000256" key="4">
    <source>
        <dbReference type="ARBA" id="ARBA00022692"/>
    </source>
</evidence>
<dbReference type="CDD" id="cd11386">
    <property type="entry name" value="MCP_signal"/>
    <property type="match status" value="1"/>
</dbReference>
<dbReference type="Gene3D" id="1.10.287.950">
    <property type="entry name" value="Methyl-accepting chemotaxis protein"/>
    <property type="match status" value="1"/>
</dbReference>
<protein>
    <submittedName>
        <fullName evidence="13">Methyl-accepting chemotaxis protein</fullName>
    </submittedName>
</protein>
<feature type="coiled-coil region" evidence="9">
    <location>
        <begin position="398"/>
        <end position="425"/>
    </location>
</feature>
<comment type="subcellular location">
    <subcellularLocation>
        <location evidence="1">Cell membrane</location>
        <topology evidence="1">Multi-pass membrane protein</topology>
    </subcellularLocation>
</comment>
<feature type="transmembrane region" description="Helical" evidence="10">
    <location>
        <begin position="314"/>
        <end position="337"/>
    </location>
</feature>
<evidence type="ECO:0000256" key="1">
    <source>
        <dbReference type="ARBA" id="ARBA00004651"/>
    </source>
</evidence>
<keyword evidence="4 10" id="KW-0812">Transmembrane</keyword>
<dbReference type="SMART" id="SM00304">
    <property type="entry name" value="HAMP"/>
    <property type="match status" value="2"/>
</dbReference>
<evidence type="ECO:0000256" key="5">
    <source>
        <dbReference type="ARBA" id="ARBA00022989"/>
    </source>
</evidence>
<dbReference type="InterPro" id="IPR051310">
    <property type="entry name" value="MCP_chemotaxis"/>
</dbReference>
<dbReference type="FunFam" id="1.10.287.950:FF:000001">
    <property type="entry name" value="Methyl-accepting chemotaxis sensory transducer"/>
    <property type="match status" value="1"/>
</dbReference>
<dbReference type="EMBL" id="CP098807">
    <property type="protein sequence ID" value="USJ23895.1"/>
    <property type="molecule type" value="Genomic_DNA"/>
</dbReference>
<dbReference type="CDD" id="cd06225">
    <property type="entry name" value="HAMP"/>
    <property type="match status" value="1"/>
</dbReference>
<dbReference type="AlphaFoldDB" id="A0A9Q8Y7E5"/>
<name>A0A9Q8Y7E5_ENSAD</name>
<dbReference type="GO" id="GO:0007165">
    <property type="term" value="P:signal transduction"/>
    <property type="evidence" value="ECO:0007669"/>
    <property type="project" value="UniProtKB-KW"/>
</dbReference>
<dbReference type="CDD" id="cd12912">
    <property type="entry name" value="PDC2_MCP_like"/>
    <property type="match status" value="1"/>
</dbReference>
<feature type="transmembrane region" description="Helical" evidence="10">
    <location>
        <begin position="12"/>
        <end position="34"/>
    </location>
</feature>
<keyword evidence="8" id="KW-0807">Transducer</keyword>
<dbReference type="SUPFAM" id="SSF158472">
    <property type="entry name" value="HAMP domain-like"/>
    <property type="match status" value="1"/>
</dbReference>
<organism evidence="13 14">
    <name type="scientific">Ensifer adhaerens</name>
    <name type="common">Sinorhizobium morelense</name>
    <dbReference type="NCBI Taxonomy" id="106592"/>
    <lineage>
        <taxon>Bacteria</taxon>
        <taxon>Pseudomonadati</taxon>
        <taxon>Pseudomonadota</taxon>
        <taxon>Alphaproteobacteria</taxon>
        <taxon>Hyphomicrobiales</taxon>
        <taxon>Rhizobiaceae</taxon>
        <taxon>Sinorhizobium/Ensifer group</taxon>
        <taxon>Ensifer</taxon>
    </lineage>
</organism>
<dbReference type="PANTHER" id="PTHR43531">
    <property type="entry name" value="PROTEIN ICFG"/>
    <property type="match status" value="1"/>
</dbReference>
<dbReference type="RefSeq" id="WP_110818494.1">
    <property type="nucleotide sequence ID" value="NZ_CP098807.1"/>
</dbReference>
<dbReference type="PROSITE" id="PS50885">
    <property type="entry name" value="HAMP"/>
    <property type="match status" value="2"/>
</dbReference>
<sequence>MILKTATARNMFAIVMTGLLTSMVTAAVVFWLSYQQLRERSIAEMTNAASASARSVETKFAEAKTLANNIRSALYAVKGTGEPSRAEIETLMKRWIVDNPLAVGMSTGWEPNAFDGKDAEFVGKPGHDATGRFVPYIARSGDKVIHEALADYDKPGPGDYYQIPKKTGLDMVTEPYVYPINGKDVLMTSIMVPLKKDGAFIGVVGVDMALGELSTELAKLKPFGTGFVSLLSKDGSIISHPDAKVLGKVLKDTPLAGEGWGDLLSHTGQAFALKHTDGSGHLAVAVPVNLLPDTEWYVVVSVPEATVFAGLSHLAMISIAVIAVAAAIMIIVGWTLASRFRKRVANVIGVTGQIAAGETDVDLSEAERKDEIGDLARSLRVLRDATIAKMQLESEADANRSLSERERLEREAQKARDAAEIQQAVNGLAMGLGRLAEGDLAYRIDNPFADRLDSLRADFNNSVAKLHDTLCAVGANARGIDAGATEIRSAADDLARRTEQQAASVEETAAALEEITTTVKDSARRAEEVGALVARTRAGAEKSGEVVANAVDAMHAIEKSSGEISNIIGVIDDIAFQTNLLALNAGVEAARAGEAGKGFAVVAQEVRELAQRSAQAAKEIKALITTSGNQVRNGVTLVGDTGKALETIVAEVHEINKHVSAIVTATREQSTGLQEINTAVNTMDQGTQQNAAMVEEQTAASHGLASEAASLNALLAQFNLGEGQGSYAGGGGYRRRAA</sequence>
<dbReference type="SMART" id="SM00283">
    <property type="entry name" value="MA"/>
    <property type="match status" value="1"/>
</dbReference>
<dbReference type="Gene3D" id="6.10.340.10">
    <property type="match status" value="1"/>
</dbReference>
<evidence type="ECO:0000313" key="14">
    <source>
        <dbReference type="Proteomes" id="UP001055460"/>
    </source>
</evidence>
<dbReference type="PROSITE" id="PS50111">
    <property type="entry name" value="CHEMOTAXIS_TRANSDUC_2"/>
    <property type="match status" value="1"/>
</dbReference>
<dbReference type="InterPro" id="IPR033479">
    <property type="entry name" value="dCache_1"/>
</dbReference>
<keyword evidence="3" id="KW-0145">Chemotaxis</keyword>
<dbReference type="Gene3D" id="3.30.450.20">
    <property type="entry name" value="PAS domain"/>
    <property type="match status" value="2"/>
</dbReference>
<comment type="similarity">
    <text evidence="7">Belongs to the methyl-accepting chemotaxis (MCP) protein family.</text>
</comment>
<dbReference type="Proteomes" id="UP001055460">
    <property type="component" value="Chromosome"/>
</dbReference>
<evidence type="ECO:0000256" key="6">
    <source>
        <dbReference type="ARBA" id="ARBA00023136"/>
    </source>
</evidence>